<evidence type="ECO:0000313" key="4">
    <source>
        <dbReference type="Proteomes" id="UP000029549"/>
    </source>
</evidence>
<feature type="coiled-coil region" evidence="1">
    <location>
        <begin position="111"/>
        <end position="138"/>
    </location>
</feature>
<keyword evidence="1" id="KW-0175">Coiled coil</keyword>
<sequence length="168" mass="19635">MTMGKLLDQAPKVQPHPKIKRRAGAREVLTEDLAKRIALMVQQFPDARIAVTWDNVVRQTKLRIGHEFRRNVLATKQWNGRKLIADAFHDAKKIQRRLARDMEPMYANEPRSRLRLVIARLQAENLALREQLELVRTMQYDEIHALLDTRTPLNQLVALRECHSKSCR</sequence>
<dbReference type="AlphaFoldDB" id="A0A0E3BTV1"/>
<keyword evidence="4" id="KW-1185">Reference proteome</keyword>
<accession>A0A0E3BTV1</accession>
<dbReference type="EMBL" id="AWTP01000128">
    <property type="protein sequence ID" value="KGH08121.1"/>
    <property type="molecule type" value="Genomic_DNA"/>
</dbReference>
<protein>
    <submittedName>
        <fullName evidence="3">Uncharacterized protein</fullName>
    </submittedName>
</protein>
<name>A0A0E3BTV1_9BURK</name>
<evidence type="ECO:0000256" key="2">
    <source>
        <dbReference type="SAM" id="MobiDB-lite"/>
    </source>
</evidence>
<proteinExistence type="predicted"/>
<evidence type="ECO:0000256" key="1">
    <source>
        <dbReference type="SAM" id="Coils"/>
    </source>
</evidence>
<dbReference type="Proteomes" id="UP000029549">
    <property type="component" value="Unassembled WGS sequence"/>
</dbReference>
<comment type="caution">
    <text evidence="3">The sequence shown here is derived from an EMBL/GenBank/DDBJ whole genome shotgun (WGS) entry which is preliminary data.</text>
</comment>
<evidence type="ECO:0000313" key="3">
    <source>
        <dbReference type="EMBL" id="KGH08121.1"/>
    </source>
</evidence>
<feature type="region of interest" description="Disordered" evidence="2">
    <location>
        <begin position="1"/>
        <end position="20"/>
    </location>
</feature>
<reference evidence="3 4" key="1">
    <citation type="submission" date="2013-09" db="EMBL/GenBank/DDBJ databases">
        <title>High correlation between genotypes and phenotypes of environmental bacteria Comamonas testosteroni strains.</title>
        <authorList>
            <person name="Liu L."/>
            <person name="Zhu W."/>
            <person name="Xia X."/>
            <person name="Xu B."/>
            <person name="Luo M."/>
            <person name="Wang G."/>
        </authorList>
    </citation>
    <scope>NUCLEOTIDE SEQUENCE [LARGE SCALE GENOMIC DNA]</scope>
    <source>
        <strain evidence="3 4">DF2</strain>
    </source>
</reference>
<gene>
    <name evidence="3" type="ORF">P608_19045</name>
</gene>
<organism evidence="3 4">
    <name type="scientific">Comamonas thiooxydans</name>
    <dbReference type="NCBI Taxonomy" id="363952"/>
    <lineage>
        <taxon>Bacteria</taxon>
        <taxon>Pseudomonadati</taxon>
        <taxon>Pseudomonadota</taxon>
        <taxon>Betaproteobacteria</taxon>
        <taxon>Burkholderiales</taxon>
        <taxon>Comamonadaceae</taxon>
        <taxon>Comamonas</taxon>
    </lineage>
</organism>